<feature type="domain" description="Succinylglutamate desuccinylase/Aspartoacylase catalytic" evidence="5">
    <location>
        <begin position="31"/>
        <end position="107"/>
    </location>
</feature>
<gene>
    <name evidence="6" type="ORF">E7811_07980</name>
</gene>
<evidence type="ECO:0000256" key="3">
    <source>
        <dbReference type="ARBA" id="ARBA00022801"/>
    </source>
</evidence>
<organism evidence="6 7">
    <name type="scientific">Aliigemmobacter aestuarii</name>
    <dbReference type="NCBI Taxonomy" id="1445661"/>
    <lineage>
        <taxon>Bacteria</taxon>
        <taxon>Pseudomonadati</taxon>
        <taxon>Pseudomonadota</taxon>
        <taxon>Alphaproteobacteria</taxon>
        <taxon>Rhodobacterales</taxon>
        <taxon>Paracoccaceae</taxon>
        <taxon>Aliigemmobacter</taxon>
    </lineage>
</organism>
<dbReference type="OrthoDB" id="9782876at2"/>
<dbReference type="GO" id="GO:0046872">
    <property type="term" value="F:metal ion binding"/>
    <property type="evidence" value="ECO:0007669"/>
    <property type="project" value="UniProtKB-KW"/>
</dbReference>
<dbReference type="Proteomes" id="UP000309450">
    <property type="component" value="Unassembled WGS sequence"/>
</dbReference>
<dbReference type="InterPro" id="IPR053138">
    <property type="entry name" value="N-alpha-Ac-DABA_deacetylase"/>
</dbReference>
<evidence type="ECO:0000313" key="6">
    <source>
        <dbReference type="EMBL" id="THD85616.1"/>
    </source>
</evidence>
<dbReference type="PANTHER" id="PTHR37326">
    <property type="entry name" value="BLL3975 PROTEIN"/>
    <property type="match status" value="1"/>
</dbReference>
<evidence type="ECO:0000313" key="7">
    <source>
        <dbReference type="Proteomes" id="UP000309450"/>
    </source>
</evidence>
<evidence type="ECO:0000256" key="1">
    <source>
        <dbReference type="ARBA" id="ARBA00001947"/>
    </source>
</evidence>
<keyword evidence="7" id="KW-1185">Reference proteome</keyword>
<sequence length="371" mass="40047">MRSESVSLSAVSPGSSRTMTCHVWGEREARPKVYLHGGLHADEMPGPLALWHLMDRLDEAERQGRITGQVSVVPLANPIGLMQWVQNKPQGRQDLETMRNFNRGYPDLAALVGDDLDGVLTDDPDHNKAAVRAAFGAALARVAPLTEPDELRLRLMQWSHDADYVLDLHCDHVAILHLYASGLRPADTELLCRSIGAELALVQDVSGGNAFDEAHTAPWRDLAARHAGRHPIPAGCFSSTLEYRGQGDVDDATAARDAENLMVFLGAVGAVSGTAAPAHPLPPLYPLGGAVEAFAPQGGIVTWLHCPGDRVATGDTLAHVSDPTKRQRLPVLSPATGILFRRELWPFVMKGQGMCHVAGETILRQGHLLSD</sequence>
<dbReference type="SUPFAM" id="SSF53187">
    <property type="entry name" value="Zn-dependent exopeptidases"/>
    <property type="match status" value="1"/>
</dbReference>
<dbReference type="Pfam" id="PF24827">
    <property type="entry name" value="AstE_AspA_cat"/>
    <property type="match status" value="1"/>
</dbReference>
<dbReference type="Gene3D" id="3.40.630.10">
    <property type="entry name" value="Zn peptidases"/>
    <property type="match status" value="1"/>
</dbReference>
<dbReference type="CDD" id="cd06250">
    <property type="entry name" value="M14_PaAOTO_like"/>
    <property type="match status" value="1"/>
</dbReference>
<dbReference type="EMBL" id="SSND01000001">
    <property type="protein sequence ID" value="THD85616.1"/>
    <property type="molecule type" value="Genomic_DNA"/>
</dbReference>
<evidence type="ECO:0000259" key="5">
    <source>
        <dbReference type="Pfam" id="PF24827"/>
    </source>
</evidence>
<dbReference type="PANTHER" id="PTHR37326:SF1">
    <property type="entry name" value="BLL3975 PROTEIN"/>
    <property type="match status" value="1"/>
</dbReference>
<comment type="cofactor">
    <cofactor evidence="1">
        <name>Zn(2+)</name>
        <dbReference type="ChEBI" id="CHEBI:29105"/>
    </cofactor>
</comment>
<keyword evidence="3" id="KW-0378">Hydrolase</keyword>
<evidence type="ECO:0000256" key="4">
    <source>
        <dbReference type="ARBA" id="ARBA00022833"/>
    </source>
</evidence>
<reference evidence="6 7" key="1">
    <citation type="submission" date="2019-04" db="EMBL/GenBank/DDBJ databases">
        <title>Draft genome sequence of Gemmobacter aestuarii sp. nov.</title>
        <authorList>
            <person name="Hameed A."/>
            <person name="Lin S.-Y."/>
            <person name="Shahina M."/>
            <person name="Lai W.-A."/>
            <person name="Young C.-C."/>
        </authorList>
    </citation>
    <scope>NUCLEOTIDE SEQUENCE [LARGE SCALE GENOMIC DNA]</scope>
    <source>
        <strain evidence="6 7">CC-PW-75</strain>
    </source>
</reference>
<keyword evidence="2" id="KW-0479">Metal-binding</keyword>
<keyword evidence="4" id="KW-0862">Zinc</keyword>
<evidence type="ECO:0000256" key="2">
    <source>
        <dbReference type="ARBA" id="ARBA00022723"/>
    </source>
</evidence>
<accession>A0A4S3MSQ2</accession>
<protein>
    <submittedName>
        <fullName evidence="6">Succinylglutamate desuccinylase</fullName>
    </submittedName>
</protein>
<dbReference type="InterPro" id="IPR055438">
    <property type="entry name" value="AstE_AspA_cat"/>
</dbReference>
<comment type="caution">
    <text evidence="6">The sequence shown here is derived from an EMBL/GenBank/DDBJ whole genome shotgun (WGS) entry which is preliminary data.</text>
</comment>
<proteinExistence type="predicted"/>
<dbReference type="GO" id="GO:0016788">
    <property type="term" value="F:hydrolase activity, acting on ester bonds"/>
    <property type="evidence" value="ECO:0007669"/>
    <property type="project" value="InterPro"/>
</dbReference>
<dbReference type="AlphaFoldDB" id="A0A4S3MSQ2"/>
<name>A0A4S3MSQ2_9RHOB</name>